<sequence>MAKVKKLMAQLARRGPHKILTGDLAVAGLPGRVYTPESGSSLPAVGLAHGWMMSSRHHAGLMEHLASWGIVVVAPDTERGPLGSDHGLAQDLSTALTVATRVRLGPGQITVQPTQVGVVGHGFGASAAVIAAATDDRIVSLSALWPASGSKDELDAARTYDSSALILAAPGELDTLPGNALALRRALTGDQVALRTVPKSTSMTFVDGYTLRRSLTGQKRNRSANRQARAALTGFILATVAEDSTYADFADPDTDLGKLVTVDPEELEDDGLDPVSRLLKA</sequence>
<accession>A0A916SUN7</accession>
<gene>
    <name evidence="1" type="ORF">GCM10011489_02070</name>
</gene>
<reference evidence="1" key="2">
    <citation type="submission" date="2020-09" db="EMBL/GenBank/DDBJ databases">
        <authorList>
            <person name="Sun Q."/>
            <person name="Zhou Y."/>
        </authorList>
    </citation>
    <scope>NUCLEOTIDE SEQUENCE</scope>
    <source>
        <strain evidence="1">CGMCC 1.12827</strain>
    </source>
</reference>
<evidence type="ECO:0000313" key="1">
    <source>
        <dbReference type="EMBL" id="GGB17557.1"/>
    </source>
</evidence>
<dbReference type="Proteomes" id="UP000621454">
    <property type="component" value="Unassembled WGS sequence"/>
</dbReference>
<dbReference type="PANTHER" id="PTHR33428:SF14">
    <property type="entry name" value="CARBOXYLESTERASE TYPE B DOMAIN-CONTAINING PROTEIN"/>
    <property type="match status" value="1"/>
</dbReference>
<keyword evidence="1" id="KW-0378">Hydrolase</keyword>
<organism evidence="1 2">
    <name type="scientific">Gordonia jinhuaensis</name>
    <dbReference type="NCBI Taxonomy" id="1517702"/>
    <lineage>
        <taxon>Bacteria</taxon>
        <taxon>Bacillati</taxon>
        <taxon>Actinomycetota</taxon>
        <taxon>Actinomycetes</taxon>
        <taxon>Mycobacteriales</taxon>
        <taxon>Gordoniaceae</taxon>
        <taxon>Gordonia</taxon>
    </lineage>
</organism>
<dbReference type="InterPro" id="IPR017395">
    <property type="entry name" value="Chlorophyllase-like"/>
</dbReference>
<dbReference type="SUPFAM" id="SSF53474">
    <property type="entry name" value="alpha/beta-Hydrolases"/>
    <property type="match status" value="1"/>
</dbReference>
<dbReference type="AlphaFoldDB" id="A0A916SUN7"/>
<comment type="caution">
    <text evidence="1">The sequence shown here is derived from an EMBL/GenBank/DDBJ whole genome shotgun (WGS) entry which is preliminary data.</text>
</comment>
<name>A0A916SUN7_9ACTN</name>
<protein>
    <submittedName>
        <fullName evidence="1">Alpha/beta hydrolase</fullName>
    </submittedName>
</protein>
<dbReference type="GO" id="GO:0016787">
    <property type="term" value="F:hydrolase activity"/>
    <property type="evidence" value="ECO:0007669"/>
    <property type="project" value="UniProtKB-KW"/>
</dbReference>
<dbReference type="EMBL" id="BMGC01000001">
    <property type="protein sequence ID" value="GGB17557.1"/>
    <property type="molecule type" value="Genomic_DNA"/>
</dbReference>
<keyword evidence="2" id="KW-1185">Reference proteome</keyword>
<proteinExistence type="predicted"/>
<evidence type="ECO:0000313" key="2">
    <source>
        <dbReference type="Proteomes" id="UP000621454"/>
    </source>
</evidence>
<dbReference type="Gene3D" id="3.40.50.1820">
    <property type="entry name" value="alpha/beta hydrolase"/>
    <property type="match status" value="1"/>
</dbReference>
<dbReference type="PANTHER" id="PTHR33428">
    <property type="entry name" value="CHLOROPHYLLASE-2, CHLOROPLASTIC"/>
    <property type="match status" value="1"/>
</dbReference>
<reference evidence="1" key="1">
    <citation type="journal article" date="2014" name="Int. J. Syst. Evol. Microbiol.">
        <title>Complete genome sequence of Corynebacterium casei LMG S-19264T (=DSM 44701T), isolated from a smear-ripened cheese.</title>
        <authorList>
            <consortium name="US DOE Joint Genome Institute (JGI-PGF)"/>
            <person name="Walter F."/>
            <person name="Albersmeier A."/>
            <person name="Kalinowski J."/>
            <person name="Ruckert C."/>
        </authorList>
    </citation>
    <scope>NUCLEOTIDE SEQUENCE</scope>
    <source>
        <strain evidence="1">CGMCC 1.12827</strain>
    </source>
</reference>
<dbReference type="InterPro" id="IPR029058">
    <property type="entry name" value="AB_hydrolase_fold"/>
</dbReference>
<dbReference type="Pfam" id="PF07224">
    <property type="entry name" value="Chlorophyllase"/>
    <property type="match status" value="1"/>
</dbReference>
<dbReference type="RefSeq" id="WP_188584699.1">
    <property type="nucleotide sequence ID" value="NZ_BMGC01000001.1"/>
</dbReference>